<evidence type="ECO:0000313" key="2">
    <source>
        <dbReference type="EMBL" id="TGK33415.1"/>
    </source>
</evidence>
<dbReference type="EMBL" id="RQFA01000046">
    <property type="protein sequence ID" value="TGK33415.1"/>
    <property type="molecule type" value="Genomic_DNA"/>
</dbReference>
<organism evidence="2 3">
    <name type="scientific">Leptospira gomenensis</name>
    <dbReference type="NCBI Taxonomy" id="2484974"/>
    <lineage>
        <taxon>Bacteria</taxon>
        <taxon>Pseudomonadati</taxon>
        <taxon>Spirochaetota</taxon>
        <taxon>Spirochaetia</taxon>
        <taxon>Leptospirales</taxon>
        <taxon>Leptospiraceae</taxon>
        <taxon>Leptospira</taxon>
    </lineage>
</organism>
<evidence type="ECO:0000259" key="1">
    <source>
        <dbReference type="Pfam" id="PF07588"/>
    </source>
</evidence>
<dbReference type="InterPro" id="IPR016187">
    <property type="entry name" value="CTDL_fold"/>
</dbReference>
<dbReference type="AlphaFoldDB" id="A0A5F1Z3L2"/>
<protein>
    <submittedName>
        <fullName evidence="2">DUF1554 domain-containing protein</fullName>
    </submittedName>
</protein>
<keyword evidence="3" id="KW-1185">Reference proteome</keyword>
<evidence type="ECO:0000313" key="3">
    <source>
        <dbReference type="Proteomes" id="UP000298277"/>
    </source>
</evidence>
<dbReference type="Gene3D" id="3.10.100.10">
    <property type="entry name" value="Mannose-Binding Protein A, subunit A"/>
    <property type="match status" value="1"/>
</dbReference>
<sequence length="332" mass="35975">MKIRSYVFAWCFFLLFCSKAEKIEMDASKGGAGMFLNFAPVFINVEDNPFDLTLLPDSLWEGQSATISLTIKNPGSSAEEYEFSWSDHSGASSLSPTNHSYTILNRTANLSVIPIDEDCLEDTMSLQARRVSDSKIFNVEFRIQEIDRCIFLASNALPDVQGPGFSGNLGGISGADLRCRNEKPPALPGEPSEYKALLAISGVRNPTTTGGIPENDWPIKIGVRYFSYSTSAPEGEWIATGVSNSIGAGSGIFAFPLNSSFNHTSDTSALDFWTGLNSNFEPVTAFTCSDYTVGAPSSGFGYFGETGEVNGSAIGSYYEACEELNRILCVRM</sequence>
<gene>
    <name evidence="2" type="ORF">EHQ17_11550</name>
</gene>
<dbReference type="SUPFAM" id="SSF56436">
    <property type="entry name" value="C-type lectin-like"/>
    <property type="match status" value="1"/>
</dbReference>
<dbReference type="Pfam" id="PF07588">
    <property type="entry name" value="DUF1554"/>
    <property type="match status" value="1"/>
</dbReference>
<proteinExistence type="predicted"/>
<reference evidence="2" key="1">
    <citation type="journal article" date="2019" name="PLoS Negl. Trop. Dis.">
        <title>Revisiting the worldwide diversity of Leptospira species in the environment.</title>
        <authorList>
            <person name="Vincent A.T."/>
            <person name="Schiettekatte O."/>
            <person name="Bourhy P."/>
            <person name="Veyrier F.J."/>
            <person name="Picardeau M."/>
        </authorList>
    </citation>
    <scope>NUCLEOTIDE SEQUENCE [LARGE SCALE GENOMIC DNA]</scope>
    <source>
        <strain evidence="2">201800299</strain>
    </source>
</reference>
<comment type="caution">
    <text evidence="2">The sequence shown here is derived from an EMBL/GenBank/DDBJ whole genome shotgun (WGS) entry which is preliminary data.</text>
</comment>
<dbReference type="InterPro" id="IPR011448">
    <property type="entry name" value="DUF1554"/>
</dbReference>
<dbReference type="InterPro" id="IPR016186">
    <property type="entry name" value="C-type_lectin-like/link_sf"/>
</dbReference>
<dbReference type="RefSeq" id="WP_135590272.1">
    <property type="nucleotide sequence ID" value="NZ_RQEZ01000035.1"/>
</dbReference>
<dbReference type="Proteomes" id="UP000298277">
    <property type="component" value="Unassembled WGS sequence"/>
</dbReference>
<feature type="domain" description="DUF1554" evidence="1">
    <location>
        <begin position="164"/>
        <end position="305"/>
    </location>
</feature>
<dbReference type="OrthoDB" id="345734at2"/>
<name>A0A5F1Z3L2_9LEPT</name>
<accession>A0A5F1Z3L2</accession>